<dbReference type="Proteomes" id="UP000787472">
    <property type="component" value="Unassembled WGS sequence"/>
</dbReference>
<comment type="caution">
    <text evidence="1">The sequence shown here is derived from an EMBL/GenBank/DDBJ whole genome shotgun (WGS) entry which is preliminary data.</text>
</comment>
<protein>
    <submittedName>
        <fullName evidence="1">Uncharacterized protein</fullName>
    </submittedName>
</protein>
<evidence type="ECO:0000313" key="1">
    <source>
        <dbReference type="EMBL" id="NHO64840.1"/>
    </source>
</evidence>
<organism evidence="1 2">
    <name type="scientific">Pseudomaricurvus hydrocarbonicus</name>
    <dbReference type="NCBI Taxonomy" id="1470433"/>
    <lineage>
        <taxon>Bacteria</taxon>
        <taxon>Pseudomonadati</taxon>
        <taxon>Pseudomonadota</taxon>
        <taxon>Gammaproteobacteria</taxon>
        <taxon>Cellvibrionales</taxon>
        <taxon>Cellvibrionaceae</taxon>
        <taxon>Pseudomaricurvus</taxon>
    </lineage>
</organism>
<dbReference type="RefSeq" id="WP_167182474.1">
    <property type="nucleotide sequence ID" value="NZ_JAAONZ010000003.1"/>
</dbReference>
<evidence type="ECO:0000313" key="2">
    <source>
        <dbReference type="Proteomes" id="UP000787472"/>
    </source>
</evidence>
<proteinExistence type="predicted"/>
<accession>A0A9E5JTZ3</accession>
<name>A0A9E5JTZ3_9GAMM</name>
<reference evidence="1" key="1">
    <citation type="submission" date="2020-03" db="EMBL/GenBank/DDBJ databases">
        <authorList>
            <person name="Guo F."/>
        </authorList>
    </citation>
    <scope>NUCLEOTIDE SEQUENCE</scope>
    <source>
        <strain evidence="1">JCM 30134</strain>
    </source>
</reference>
<keyword evidence="2" id="KW-1185">Reference proteome</keyword>
<dbReference type="EMBL" id="JAAONZ010000003">
    <property type="protein sequence ID" value="NHO64840.1"/>
    <property type="molecule type" value="Genomic_DNA"/>
</dbReference>
<sequence length="85" mass="9566">MITKSRTAQPLAMLTLPLILWGSSIVHGQESPDLHSITNTKAYAEGVCLTWAKEDEIPQRKLEQFLSECIADITEQEQAVRNQKN</sequence>
<gene>
    <name evidence="1" type="ORF">G8770_04720</name>
</gene>
<dbReference type="AlphaFoldDB" id="A0A9E5JTZ3"/>